<evidence type="ECO:0000313" key="1">
    <source>
        <dbReference type="EMBL" id="CAG8780211.1"/>
    </source>
</evidence>
<evidence type="ECO:0000313" key="2">
    <source>
        <dbReference type="Proteomes" id="UP000789396"/>
    </source>
</evidence>
<dbReference type="EMBL" id="CAJVPZ010052168">
    <property type="protein sequence ID" value="CAG8780211.1"/>
    <property type="molecule type" value="Genomic_DNA"/>
</dbReference>
<feature type="non-terminal residue" evidence="1">
    <location>
        <position position="113"/>
    </location>
</feature>
<accession>A0A9N9JFS6</accession>
<reference evidence="1" key="1">
    <citation type="submission" date="2021-06" db="EMBL/GenBank/DDBJ databases">
        <authorList>
            <person name="Kallberg Y."/>
            <person name="Tangrot J."/>
            <person name="Rosling A."/>
        </authorList>
    </citation>
    <scope>NUCLEOTIDE SEQUENCE</scope>
    <source>
        <strain evidence="1">IN212</strain>
    </source>
</reference>
<proteinExistence type="predicted"/>
<protein>
    <submittedName>
        <fullName evidence="1">617_t:CDS:1</fullName>
    </submittedName>
</protein>
<name>A0A9N9JFS6_9GLOM</name>
<organism evidence="1 2">
    <name type="scientific">Racocetra fulgida</name>
    <dbReference type="NCBI Taxonomy" id="60492"/>
    <lineage>
        <taxon>Eukaryota</taxon>
        <taxon>Fungi</taxon>
        <taxon>Fungi incertae sedis</taxon>
        <taxon>Mucoromycota</taxon>
        <taxon>Glomeromycotina</taxon>
        <taxon>Glomeromycetes</taxon>
        <taxon>Diversisporales</taxon>
        <taxon>Gigasporaceae</taxon>
        <taxon>Racocetra</taxon>
    </lineage>
</organism>
<feature type="non-terminal residue" evidence="1">
    <location>
        <position position="1"/>
    </location>
</feature>
<dbReference type="OrthoDB" id="341482at2759"/>
<sequence length="113" mass="13149">AKYFQYLMYSDFEEDPIDTLNWSDFLPYHPIFHTNEVEQLENGCQDDIDDGEYLPEWINNVKYVTLDTPYITYNIRSITVNFKEKGTLIAVAGDYEVSVVVMPKSTSVSTCER</sequence>
<keyword evidence="2" id="KW-1185">Reference proteome</keyword>
<dbReference type="Proteomes" id="UP000789396">
    <property type="component" value="Unassembled WGS sequence"/>
</dbReference>
<comment type="caution">
    <text evidence="1">The sequence shown here is derived from an EMBL/GenBank/DDBJ whole genome shotgun (WGS) entry which is preliminary data.</text>
</comment>
<dbReference type="AlphaFoldDB" id="A0A9N9JFS6"/>
<gene>
    <name evidence="1" type="ORF">RFULGI_LOCUS15750</name>
</gene>